<dbReference type="GO" id="GO:0042597">
    <property type="term" value="C:periplasmic space"/>
    <property type="evidence" value="ECO:0007669"/>
    <property type="project" value="UniProtKB-SubCell"/>
</dbReference>
<dbReference type="PROSITE" id="PS51007">
    <property type="entry name" value="CYTC"/>
    <property type="match status" value="2"/>
</dbReference>
<evidence type="ECO:0000256" key="8">
    <source>
        <dbReference type="PIRSR" id="PIRSR000294-1"/>
    </source>
</evidence>
<feature type="binding site" description="covalent" evidence="8">
    <location>
        <position position="103"/>
    </location>
    <ligand>
        <name>heme c</name>
        <dbReference type="ChEBI" id="CHEBI:61717"/>
        <label>1</label>
    </ligand>
</feature>
<protein>
    <submittedName>
        <fullName evidence="11">Cytochrome c peroxidase</fullName>
    </submittedName>
</protein>
<dbReference type="GO" id="GO:0046872">
    <property type="term" value="F:metal ion binding"/>
    <property type="evidence" value="ECO:0007669"/>
    <property type="project" value="UniProtKB-KW"/>
</dbReference>
<keyword evidence="3 9" id="KW-0479">Metal-binding</keyword>
<accession>A6G7V5</accession>
<keyword evidence="7 9" id="KW-0408">Iron</keyword>
<keyword evidence="4" id="KW-0732">Signal</keyword>
<evidence type="ECO:0000256" key="4">
    <source>
        <dbReference type="ARBA" id="ARBA00022729"/>
    </source>
</evidence>
<keyword evidence="5" id="KW-0574">Periplasm</keyword>
<dbReference type="GO" id="GO:0020037">
    <property type="term" value="F:heme binding"/>
    <property type="evidence" value="ECO:0007669"/>
    <property type="project" value="InterPro"/>
</dbReference>
<keyword evidence="11" id="KW-0575">Peroxidase</keyword>
<comment type="cofactor">
    <cofactor evidence="8">
        <name>heme</name>
        <dbReference type="ChEBI" id="CHEBI:30413"/>
    </cofactor>
    <text evidence="8">Binds 2 heme groups.</text>
</comment>
<evidence type="ECO:0000313" key="11">
    <source>
        <dbReference type="EMBL" id="EDM78048.1"/>
    </source>
</evidence>
<comment type="subcellular location">
    <subcellularLocation>
        <location evidence="1">Periplasm</location>
    </subcellularLocation>
</comment>
<dbReference type="InterPro" id="IPR009056">
    <property type="entry name" value="Cyt_c-like_dom"/>
</dbReference>
<gene>
    <name evidence="11" type="ORF">PPSIR1_23564</name>
</gene>
<comment type="caution">
    <text evidence="11">The sequence shown here is derived from an EMBL/GenBank/DDBJ whole genome shotgun (WGS) entry which is preliminary data.</text>
</comment>
<comment type="PTM">
    <text evidence="8">Binds 2 heme groups per subunit.</text>
</comment>
<dbReference type="InterPro" id="IPR051395">
    <property type="entry name" value="Cytochrome_c_Peroxidase/MauG"/>
</dbReference>
<evidence type="ECO:0000256" key="1">
    <source>
        <dbReference type="ARBA" id="ARBA00004418"/>
    </source>
</evidence>
<dbReference type="InterPro" id="IPR004852">
    <property type="entry name" value="Di-haem_cyt_c_peroxidsae"/>
</dbReference>
<evidence type="ECO:0000256" key="3">
    <source>
        <dbReference type="ARBA" id="ARBA00022723"/>
    </source>
</evidence>
<dbReference type="PIRSF" id="PIRSF000294">
    <property type="entry name" value="Cytochrome-c_peroxidase"/>
    <property type="match status" value="1"/>
</dbReference>
<keyword evidence="2 8" id="KW-0349">Heme</keyword>
<feature type="binding site" description="axial binding residue" evidence="9">
    <location>
        <position position="107"/>
    </location>
    <ligand>
        <name>heme c</name>
        <dbReference type="ChEBI" id="CHEBI:61717"/>
        <label>1</label>
    </ligand>
    <ligandPart>
        <name>Fe</name>
        <dbReference type="ChEBI" id="CHEBI:18248"/>
    </ligandPart>
</feature>
<evidence type="ECO:0000313" key="12">
    <source>
        <dbReference type="Proteomes" id="UP000005801"/>
    </source>
</evidence>
<evidence type="ECO:0000256" key="9">
    <source>
        <dbReference type="PIRSR" id="PIRSR000294-2"/>
    </source>
</evidence>
<feature type="binding site" description="axial binding residue" evidence="9">
    <location>
        <position position="279"/>
    </location>
    <ligand>
        <name>heme c</name>
        <dbReference type="ChEBI" id="CHEBI:61717"/>
        <label>2</label>
    </ligand>
    <ligandPart>
        <name>Fe</name>
        <dbReference type="ChEBI" id="CHEBI:18248"/>
    </ligandPart>
</feature>
<dbReference type="AlphaFoldDB" id="A6G7V5"/>
<dbReference type="GO" id="GO:0004130">
    <property type="term" value="F:cytochrome-c peroxidase activity"/>
    <property type="evidence" value="ECO:0007669"/>
    <property type="project" value="TreeGrafter"/>
</dbReference>
<reference evidence="11 12" key="1">
    <citation type="submission" date="2007-06" db="EMBL/GenBank/DDBJ databases">
        <authorList>
            <person name="Shimkets L."/>
            <person name="Ferriera S."/>
            <person name="Johnson J."/>
            <person name="Kravitz S."/>
            <person name="Beeson K."/>
            <person name="Sutton G."/>
            <person name="Rogers Y.-H."/>
            <person name="Friedman R."/>
            <person name="Frazier M."/>
            <person name="Venter J.C."/>
        </authorList>
    </citation>
    <scope>NUCLEOTIDE SEQUENCE [LARGE SCALE GENOMIC DNA]</scope>
    <source>
        <strain evidence="11 12">SIR-1</strain>
    </source>
</reference>
<name>A6G7V5_9BACT</name>
<organism evidence="11 12">
    <name type="scientific">Plesiocystis pacifica SIR-1</name>
    <dbReference type="NCBI Taxonomy" id="391625"/>
    <lineage>
        <taxon>Bacteria</taxon>
        <taxon>Pseudomonadati</taxon>
        <taxon>Myxococcota</taxon>
        <taxon>Polyangia</taxon>
        <taxon>Nannocystales</taxon>
        <taxon>Nannocystaceae</taxon>
        <taxon>Plesiocystis</taxon>
    </lineage>
</organism>
<evidence type="ECO:0000256" key="7">
    <source>
        <dbReference type="ARBA" id="ARBA00023004"/>
    </source>
</evidence>
<dbReference type="Proteomes" id="UP000005801">
    <property type="component" value="Unassembled WGS sequence"/>
</dbReference>
<dbReference type="InterPro" id="IPR036909">
    <property type="entry name" value="Cyt_c-like_dom_sf"/>
</dbReference>
<evidence type="ECO:0000259" key="10">
    <source>
        <dbReference type="PROSITE" id="PS51007"/>
    </source>
</evidence>
<evidence type="ECO:0000256" key="5">
    <source>
        <dbReference type="ARBA" id="ARBA00022764"/>
    </source>
</evidence>
<evidence type="ECO:0000256" key="2">
    <source>
        <dbReference type="ARBA" id="ARBA00022617"/>
    </source>
</evidence>
<dbReference type="SUPFAM" id="SSF46626">
    <property type="entry name" value="Cytochrome c"/>
    <property type="match status" value="2"/>
</dbReference>
<dbReference type="STRING" id="391625.PPSIR1_23564"/>
<dbReference type="EMBL" id="ABCS01000036">
    <property type="protein sequence ID" value="EDM78048.1"/>
    <property type="molecule type" value="Genomic_DNA"/>
</dbReference>
<feature type="binding site" description="covalent" evidence="8">
    <location>
        <position position="278"/>
    </location>
    <ligand>
        <name>heme c</name>
        <dbReference type="ChEBI" id="CHEBI:61717"/>
        <label>2</label>
    </ligand>
</feature>
<feature type="domain" description="Cytochrome c" evidence="10">
    <location>
        <begin position="260"/>
        <end position="388"/>
    </location>
</feature>
<keyword evidence="12" id="KW-1185">Reference proteome</keyword>
<keyword evidence="6" id="KW-0560">Oxidoreductase</keyword>
<dbReference type="eggNOG" id="COG1858">
    <property type="taxonomic scope" value="Bacteria"/>
</dbReference>
<feature type="binding site" description="covalent" evidence="8">
    <location>
        <position position="106"/>
    </location>
    <ligand>
        <name>heme c</name>
        <dbReference type="ChEBI" id="CHEBI:61717"/>
        <label>1</label>
    </ligand>
</feature>
<dbReference type="GO" id="GO:0009055">
    <property type="term" value="F:electron transfer activity"/>
    <property type="evidence" value="ECO:0007669"/>
    <property type="project" value="InterPro"/>
</dbReference>
<dbReference type="PANTHER" id="PTHR30600">
    <property type="entry name" value="CYTOCHROME C PEROXIDASE-RELATED"/>
    <property type="match status" value="1"/>
</dbReference>
<proteinExistence type="predicted"/>
<dbReference type="Pfam" id="PF03150">
    <property type="entry name" value="CCP_MauG"/>
    <property type="match status" value="1"/>
</dbReference>
<dbReference type="InterPro" id="IPR026259">
    <property type="entry name" value="MauG/Cytc_peroxidase"/>
</dbReference>
<evidence type="ECO:0000256" key="6">
    <source>
        <dbReference type="ARBA" id="ARBA00023002"/>
    </source>
</evidence>
<sequence length="405" mass="43630">MSEAEPSMTTRRPAIAPLLLPLAVALGLGTVSAWSGCAEPDPPEAESLLELPLDPETGLRIPELPPLPPTPQWPDNPYSEAKAELGQTLFFDPRLSGSGQATCGNCHLASGGFQSSTPTDVPDRSYPMLAPALHRNAPSLLNIVYAPMMRWDGSHFTDLYDMMVLPYAESNMNLSQLGPDAGEFVDVPGAKTALHHKLTAEFPGYVERFELAFDTDISELDEDQVWRLAGMALASYISRATTHGSRFDAWNRGEDVDISEAAVRGALLFSGEANCTACHSGPLLSDFEFHNVSTSPPGPDGTRPDEGRYLVTGDEADRGAFLTPMLRGSSKTSPYLHEGIITSVRGVIEQKSGAAATVDPNYDPIVTLVPELDADQVSDIVEFLKSLEGAPIDAKYLDVVDDFPE</sequence>
<feature type="domain" description="Cytochrome c" evidence="10">
    <location>
        <begin position="81"/>
        <end position="210"/>
    </location>
</feature>
<dbReference type="Gene3D" id="1.10.760.10">
    <property type="entry name" value="Cytochrome c-like domain"/>
    <property type="match status" value="2"/>
</dbReference>
<feature type="binding site" description="covalent" evidence="8">
    <location>
        <position position="275"/>
    </location>
    <ligand>
        <name>heme c</name>
        <dbReference type="ChEBI" id="CHEBI:61717"/>
        <label>2</label>
    </ligand>
</feature>